<dbReference type="SMART" id="SM00458">
    <property type="entry name" value="RICIN"/>
    <property type="match status" value="1"/>
</dbReference>
<keyword evidence="11" id="KW-1185">Reference proteome</keyword>
<evidence type="ECO:0000313" key="11">
    <source>
        <dbReference type="Proteomes" id="UP001152320"/>
    </source>
</evidence>
<dbReference type="GO" id="GO:0046872">
    <property type="term" value="F:metal ion binding"/>
    <property type="evidence" value="ECO:0007669"/>
    <property type="project" value="UniProtKB-KW"/>
</dbReference>
<dbReference type="GO" id="GO:0030246">
    <property type="term" value="F:carbohydrate binding"/>
    <property type="evidence" value="ECO:0007669"/>
    <property type="project" value="UniProtKB-KW"/>
</dbReference>
<dbReference type="InterPro" id="IPR000772">
    <property type="entry name" value="Ricin_B_lectin"/>
</dbReference>
<keyword evidence="6" id="KW-0430">Lectin</keyword>
<evidence type="ECO:0000256" key="2">
    <source>
        <dbReference type="ARBA" id="ARBA00004922"/>
    </source>
</evidence>
<evidence type="ECO:0000256" key="6">
    <source>
        <dbReference type="ARBA" id="ARBA00022734"/>
    </source>
</evidence>
<dbReference type="Gene3D" id="2.80.10.50">
    <property type="match status" value="1"/>
</dbReference>
<keyword evidence="7" id="KW-1015">Disulfide bond</keyword>
<comment type="caution">
    <text evidence="10">The sequence shown here is derived from an EMBL/GenBank/DDBJ whole genome shotgun (WGS) entry which is preliminary data.</text>
</comment>
<dbReference type="Pfam" id="PF02709">
    <property type="entry name" value="Glyco_transf_7C"/>
    <property type="match status" value="1"/>
</dbReference>
<evidence type="ECO:0000256" key="8">
    <source>
        <dbReference type="ARBA" id="ARBA00023211"/>
    </source>
</evidence>
<dbReference type="PANTHER" id="PTHR11675:SF68">
    <property type="entry name" value="N-ACETYLGALACTOSAMINYLTRANSFERASE 7"/>
    <property type="match status" value="1"/>
</dbReference>
<comment type="pathway">
    <text evidence="2">Protein modification; protein glycosylation.</text>
</comment>
<proteinExistence type="predicted"/>
<evidence type="ECO:0000256" key="1">
    <source>
        <dbReference type="ARBA" id="ARBA00001936"/>
    </source>
</evidence>
<dbReference type="AlphaFoldDB" id="A0A9Q1H666"/>
<dbReference type="SUPFAM" id="SSF53448">
    <property type="entry name" value="Nucleotide-diphospho-sugar transferases"/>
    <property type="match status" value="1"/>
</dbReference>
<dbReference type="GO" id="GO:0006493">
    <property type="term" value="P:protein O-linked glycosylation"/>
    <property type="evidence" value="ECO:0007669"/>
    <property type="project" value="TreeGrafter"/>
</dbReference>
<dbReference type="SUPFAM" id="SSF50370">
    <property type="entry name" value="Ricin B-like lectins"/>
    <property type="match status" value="1"/>
</dbReference>
<feature type="domain" description="Ricin B lectin" evidence="9">
    <location>
        <begin position="226"/>
        <end position="342"/>
    </location>
</feature>
<evidence type="ECO:0000256" key="3">
    <source>
        <dbReference type="ARBA" id="ARBA00022676"/>
    </source>
</evidence>
<protein>
    <submittedName>
        <fullName evidence="10">N-acetylgalactosaminyltransferase 7</fullName>
    </submittedName>
</protein>
<dbReference type="InterPro" id="IPR035992">
    <property type="entry name" value="Ricin_B-like_lectins"/>
</dbReference>
<keyword evidence="3" id="KW-0328">Glycosyltransferase</keyword>
<dbReference type="GO" id="GO:0004653">
    <property type="term" value="F:polypeptide N-acetylgalactosaminyltransferase activity"/>
    <property type="evidence" value="ECO:0007669"/>
    <property type="project" value="TreeGrafter"/>
</dbReference>
<reference evidence="10" key="1">
    <citation type="submission" date="2021-10" db="EMBL/GenBank/DDBJ databases">
        <title>Tropical sea cucumber genome reveals ecological adaptation and Cuvierian tubules defense mechanism.</title>
        <authorList>
            <person name="Chen T."/>
        </authorList>
    </citation>
    <scope>NUCLEOTIDE SEQUENCE</scope>
    <source>
        <strain evidence="10">Nanhai2018</strain>
        <tissue evidence="10">Muscle</tissue>
    </source>
</reference>
<dbReference type="InterPro" id="IPR029044">
    <property type="entry name" value="Nucleotide-diphossugar_trans"/>
</dbReference>
<dbReference type="OrthoDB" id="6072411at2759"/>
<dbReference type="PROSITE" id="PS50231">
    <property type="entry name" value="RICIN_B_LECTIN"/>
    <property type="match status" value="1"/>
</dbReference>
<keyword evidence="5" id="KW-0479">Metal-binding</keyword>
<evidence type="ECO:0000256" key="4">
    <source>
        <dbReference type="ARBA" id="ARBA00022679"/>
    </source>
</evidence>
<accession>A0A9Q1H666</accession>
<dbReference type="Proteomes" id="UP001152320">
    <property type="component" value="Chromosome 11"/>
</dbReference>
<dbReference type="InterPro" id="IPR027791">
    <property type="entry name" value="Galactosyl_T_C"/>
</dbReference>
<keyword evidence="8" id="KW-0464">Manganese</keyword>
<dbReference type="PANTHER" id="PTHR11675">
    <property type="entry name" value="N-ACETYLGALACTOSAMINYLTRANSFERASE"/>
    <property type="match status" value="1"/>
</dbReference>
<evidence type="ECO:0000256" key="7">
    <source>
        <dbReference type="ARBA" id="ARBA00023157"/>
    </source>
</evidence>
<evidence type="ECO:0000313" key="10">
    <source>
        <dbReference type="EMBL" id="KAJ8033871.1"/>
    </source>
</evidence>
<evidence type="ECO:0000256" key="5">
    <source>
        <dbReference type="ARBA" id="ARBA00022723"/>
    </source>
</evidence>
<dbReference type="Pfam" id="PF00652">
    <property type="entry name" value="Ricin_B_lectin"/>
    <property type="match status" value="1"/>
</dbReference>
<sequence>MYPSAADKYVFTRIYRTTVTCPTVDTIDADTYEYKPQGNGRLSRGIFNWDFWYKRISVEESRERLGLKYRSEPYASPVMAGGLFGLDKSYFFELGAYDRGLEIWGGENMEISFKAWMCGGRLKFVPCSRVGHIYRHGVPYSFPDSGVKGVSVVFLNYMRVVEVWMDEYKQYFYTMRPNLRGKPFGDISEQVAFRKKNCPKSFKWFMEEVAPDSMKRWPPPPPNQGYGEIRVVSSDLCVDTLGHGNRAIGMYNCRGDSENQIFRLSGNGILYNEENCMYPKNNKVHIKDCRIMIPEAKWSYDEDKEQIAESTTNMCLDHYSATKELYLAECNIHKDSQHFKILPPTD</sequence>
<dbReference type="EMBL" id="JAIZAY010000011">
    <property type="protein sequence ID" value="KAJ8033871.1"/>
    <property type="molecule type" value="Genomic_DNA"/>
</dbReference>
<gene>
    <name evidence="10" type="ORF">HOLleu_24240</name>
</gene>
<dbReference type="GO" id="GO:0005794">
    <property type="term" value="C:Golgi apparatus"/>
    <property type="evidence" value="ECO:0007669"/>
    <property type="project" value="TreeGrafter"/>
</dbReference>
<name>A0A9Q1H666_HOLLE</name>
<organism evidence="10 11">
    <name type="scientific">Holothuria leucospilota</name>
    <name type="common">Black long sea cucumber</name>
    <name type="synonym">Mertensiothuria leucospilota</name>
    <dbReference type="NCBI Taxonomy" id="206669"/>
    <lineage>
        <taxon>Eukaryota</taxon>
        <taxon>Metazoa</taxon>
        <taxon>Echinodermata</taxon>
        <taxon>Eleutherozoa</taxon>
        <taxon>Echinozoa</taxon>
        <taxon>Holothuroidea</taxon>
        <taxon>Aspidochirotacea</taxon>
        <taxon>Aspidochirotida</taxon>
        <taxon>Holothuriidae</taxon>
        <taxon>Holothuria</taxon>
    </lineage>
</organism>
<evidence type="ECO:0000259" key="9">
    <source>
        <dbReference type="SMART" id="SM00458"/>
    </source>
</evidence>
<comment type="cofactor">
    <cofactor evidence="1">
        <name>Mn(2+)</name>
        <dbReference type="ChEBI" id="CHEBI:29035"/>
    </cofactor>
</comment>
<keyword evidence="4" id="KW-0808">Transferase</keyword>
<dbReference type="Gene3D" id="3.90.550.10">
    <property type="entry name" value="Spore Coat Polysaccharide Biosynthesis Protein SpsA, Chain A"/>
    <property type="match status" value="1"/>
</dbReference>